<dbReference type="EMBL" id="SRLO01000148">
    <property type="protein sequence ID" value="TNN71556.1"/>
    <property type="molecule type" value="Genomic_DNA"/>
</dbReference>
<proteinExistence type="predicted"/>
<dbReference type="Proteomes" id="UP000314294">
    <property type="component" value="Unassembled WGS sequence"/>
</dbReference>
<feature type="compositionally biased region" description="Polar residues" evidence="1">
    <location>
        <begin position="95"/>
        <end position="113"/>
    </location>
</feature>
<gene>
    <name evidence="2" type="ORF">EYF80_018242</name>
</gene>
<reference evidence="2 3" key="1">
    <citation type="submission" date="2019-03" db="EMBL/GenBank/DDBJ databases">
        <title>First draft genome of Liparis tanakae, snailfish: a comprehensive survey of snailfish specific genes.</title>
        <authorList>
            <person name="Kim W."/>
            <person name="Song I."/>
            <person name="Jeong J.-H."/>
            <person name="Kim D."/>
            <person name="Kim S."/>
            <person name="Ryu S."/>
            <person name="Song J.Y."/>
            <person name="Lee S.K."/>
        </authorList>
    </citation>
    <scope>NUCLEOTIDE SEQUENCE [LARGE SCALE GENOMIC DNA]</scope>
    <source>
        <tissue evidence="2">Muscle</tissue>
    </source>
</reference>
<sequence length="113" mass="12580">MDTCCPIYHRHAIGANQSLEQTRRHMDHLPMCPITHRGVSQATAHEDSQLWGHRERLGPGDGALLFLATAHWRSTRKQYLRRSSDKAVLYPSAMKVSSSVPRSVKGPSSSSTS</sequence>
<evidence type="ECO:0000313" key="2">
    <source>
        <dbReference type="EMBL" id="TNN71556.1"/>
    </source>
</evidence>
<evidence type="ECO:0000256" key="1">
    <source>
        <dbReference type="SAM" id="MobiDB-lite"/>
    </source>
</evidence>
<accession>A0A4Z2I0I8</accession>
<feature type="region of interest" description="Disordered" evidence="1">
    <location>
        <begin position="93"/>
        <end position="113"/>
    </location>
</feature>
<comment type="caution">
    <text evidence="2">The sequence shown here is derived from an EMBL/GenBank/DDBJ whole genome shotgun (WGS) entry which is preliminary data.</text>
</comment>
<dbReference type="AlphaFoldDB" id="A0A4Z2I0I8"/>
<protein>
    <submittedName>
        <fullName evidence="2">Uncharacterized protein</fullName>
    </submittedName>
</protein>
<evidence type="ECO:0000313" key="3">
    <source>
        <dbReference type="Proteomes" id="UP000314294"/>
    </source>
</evidence>
<name>A0A4Z2I0I8_9TELE</name>
<organism evidence="2 3">
    <name type="scientific">Liparis tanakae</name>
    <name type="common">Tanaka's snailfish</name>
    <dbReference type="NCBI Taxonomy" id="230148"/>
    <lineage>
        <taxon>Eukaryota</taxon>
        <taxon>Metazoa</taxon>
        <taxon>Chordata</taxon>
        <taxon>Craniata</taxon>
        <taxon>Vertebrata</taxon>
        <taxon>Euteleostomi</taxon>
        <taxon>Actinopterygii</taxon>
        <taxon>Neopterygii</taxon>
        <taxon>Teleostei</taxon>
        <taxon>Neoteleostei</taxon>
        <taxon>Acanthomorphata</taxon>
        <taxon>Eupercaria</taxon>
        <taxon>Perciformes</taxon>
        <taxon>Cottioidei</taxon>
        <taxon>Cottales</taxon>
        <taxon>Liparidae</taxon>
        <taxon>Liparis</taxon>
    </lineage>
</organism>
<keyword evidence="3" id="KW-1185">Reference proteome</keyword>